<protein>
    <submittedName>
        <fullName evidence="2">Right-handed parallel beta-helix repeat-containing protein</fullName>
    </submittedName>
</protein>
<comment type="caution">
    <text evidence="2">The sequence shown here is derived from an EMBL/GenBank/DDBJ whole genome shotgun (WGS) entry which is preliminary data.</text>
</comment>
<reference evidence="2" key="1">
    <citation type="submission" date="2020-10" db="EMBL/GenBank/DDBJ databases">
        <authorList>
            <person name="Castelo-Branco R."/>
            <person name="Eusebio N."/>
            <person name="Adriana R."/>
            <person name="Vieira A."/>
            <person name="Brugerolle De Fraissinette N."/>
            <person name="Rezende De Castro R."/>
            <person name="Schneider M.P."/>
            <person name="Vasconcelos V."/>
            <person name="Leao P.N."/>
        </authorList>
    </citation>
    <scope>NUCLEOTIDE SEQUENCE</scope>
    <source>
        <strain evidence="2">LEGE 11479</strain>
    </source>
</reference>
<evidence type="ECO:0000259" key="1">
    <source>
        <dbReference type="Pfam" id="PF13229"/>
    </source>
</evidence>
<dbReference type="AlphaFoldDB" id="A0A928ZR01"/>
<sequence>MSVLESSFSTLQLDCALPCSQATSDPFTPIPRSSHLAYVLPQDPLDASHPLPESIYIDYVDHGDLLSSSVSHQFPPSQQNSAIDLSDPLLNNAAVYKLSNTEDDMLFYTPVATSVAGNSGLGTLTDAAITNGNTIVAGVSSVAADDKNNASDDATTTIDITNLPKKLFEANPGLNNAVANDGRDDADTIQAVIQWVDAQQTAGNISATTIYMPEGTFDLAETLKVNNADVTFEGAGMGRTTLQTTNRFKVGTAGLPDGETVVDSVNRSAYLFDLTENADDVSFTGMTLTGPDIHGAIFGNRTHDLTISNVEFNNFLWSAVRLFSASDVKIQDNTFIDAGGQAEGDSGVTGGSIFATYLKDSEISHNHISKSGEREGNVYGIKGRQFKDTRIHNNTIRTNFAIELPFEHDSFVEIDHNFLGGVISVPKFAGGKVPEDGFTFHIHHNYFNKSYSLEWARNGAEVNHNVFAFDPEKDNGNLISNFDVEPAQGPTKFHNNIILNPGRGIAWHKGVYNNFAFYNNEVIANKTVTPRKDGLFGFNPDTDFSTIEIRDNVIKAKGTSRPLMRNQASYDAVIQNNDLTNISDVNRFDNPSTGDPRGLVEPLLFKIGVRGEFTVDGPELTPTSQTD</sequence>
<proteinExistence type="predicted"/>
<keyword evidence="3" id="KW-1185">Reference proteome</keyword>
<accession>A0A928ZR01</accession>
<name>A0A928ZR01_LEPEC</name>
<dbReference type="Pfam" id="PF13229">
    <property type="entry name" value="Beta_helix"/>
    <property type="match status" value="1"/>
</dbReference>
<feature type="domain" description="Right handed beta helix" evidence="1">
    <location>
        <begin position="296"/>
        <end position="453"/>
    </location>
</feature>
<dbReference type="Proteomes" id="UP000615026">
    <property type="component" value="Unassembled WGS sequence"/>
</dbReference>
<dbReference type="Gene3D" id="2.160.20.10">
    <property type="entry name" value="Single-stranded right-handed beta-helix, Pectin lyase-like"/>
    <property type="match status" value="1"/>
</dbReference>
<evidence type="ECO:0000313" key="2">
    <source>
        <dbReference type="EMBL" id="MBE9065998.1"/>
    </source>
</evidence>
<gene>
    <name evidence="2" type="ORF">IQ260_04965</name>
</gene>
<evidence type="ECO:0000313" key="3">
    <source>
        <dbReference type="Proteomes" id="UP000615026"/>
    </source>
</evidence>
<dbReference type="InterPro" id="IPR011050">
    <property type="entry name" value="Pectin_lyase_fold/virulence"/>
</dbReference>
<dbReference type="SUPFAM" id="SSF51126">
    <property type="entry name" value="Pectin lyase-like"/>
    <property type="match status" value="1"/>
</dbReference>
<dbReference type="RefSeq" id="WP_193991426.1">
    <property type="nucleotide sequence ID" value="NZ_JADEXP010000025.1"/>
</dbReference>
<dbReference type="InterPro" id="IPR012334">
    <property type="entry name" value="Pectin_lyas_fold"/>
</dbReference>
<organism evidence="2 3">
    <name type="scientific">Leptolyngbya cf. ectocarpi LEGE 11479</name>
    <dbReference type="NCBI Taxonomy" id="1828722"/>
    <lineage>
        <taxon>Bacteria</taxon>
        <taxon>Bacillati</taxon>
        <taxon>Cyanobacteriota</taxon>
        <taxon>Cyanophyceae</taxon>
        <taxon>Leptolyngbyales</taxon>
        <taxon>Leptolyngbyaceae</taxon>
        <taxon>Leptolyngbya group</taxon>
        <taxon>Leptolyngbya</taxon>
    </lineage>
</organism>
<dbReference type="InterPro" id="IPR039448">
    <property type="entry name" value="Beta_helix"/>
</dbReference>
<dbReference type="EMBL" id="JADEXP010000025">
    <property type="protein sequence ID" value="MBE9065998.1"/>
    <property type="molecule type" value="Genomic_DNA"/>
</dbReference>